<evidence type="ECO:0000313" key="4">
    <source>
        <dbReference type="Proteomes" id="UP000515161"/>
    </source>
</evidence>
<keyword evidence="4" id="KW-1185">Reference proteome</keyword>
<accession>A0A6P8TKD8</accession>
<dbReference type="InterPro" id="IPR029058">
    <property type="entry name" value="AB_hydrolase_fold"/>
</dbReference>
<dbReference type="OrthoDB" id="6431331at2759"/>
<comment type="similarity">
    <text evidence="1">Belongs to the AB hydrolase superfamily.</text>
</comment>
<proteinExistence type="inferred from homology"/>
<dbReference type="KEGG" id="gacu:117537200"/>
<evidence type="ECO:0000259" key="3">
    <source>
        <dbReference type="Pfam" id="PF00561"/>
    </source>
</evidence>
<dbReference type="PRINTS" id="PR00111">
    <property type="entry name" value="ABHYDROLASE"/>
</dbReference>
<dbReference type="Gene3D" id="3.40.50.1820">
    <property type="entry name" value="alpha/beta hydrolase"/>
    <property type="match status" value="1"/>
</dbReference>
<dbReference type="GO" id="GO:0032281">
    <property type="term" value="C:AMPA glutamate receptor complex"/>
    <property type="evidence" value="ECO:0007669"/>
    <property type="project" value="TreeGrafter"/>
</dbReference>
<dbReference type="PANTHER" id="PTHR43798">
    <property type="entry name" value="MONOACYLGLYCEROL LIPASE"/>
    <property type="match status" value="1"/>
</dbReference>
<feature type="transmembrane region" description="Helical" evidence="2">
    <location>
        <begin position="57"/>
        <end position="79"/>
    </location>
</feature>
<keyword evidence="2" id="KW-1133">Transmembrane helix</keyword>
<dbReference type="InterPro" id="IPR050266">
    <property type="entry name" value="AB_hydrolase_sf"/>
</dbReference>
<sequence>MYSRWRYAPFKLFAIRQKQEKKKKLCNVGERGGGGAWRTSGGDRAKRTRTGCAAMEMIMISGCILVLPVLAFIYSFMFWPGSLLKAYNWYMRRRLGLVIRYCKSGSYRFCYSSRGTPGGATPSLLLLHGFSASKDMWLPIVKHLPRGQHVVCVDMPGHEGTTRTGAQDYCIQGQVARIHQFVKSIGLDKRPFHLVGTSMGGNVAGVYAAHHPAHLSGVTLMCPAGLVFPTESEFIVRLREMEKTQQQGSIPLIPTTTQELESMLKLCCYTPISLPKQLLRGLLDNRVPNNDFYKEVFMEIVGEKSRHSLQENLHLITSPVQVIWGKEDQVVDVSGASVLQAALPNCQVELIENCGHSVSLERPRKSANLIMDFLSKKEVNGGNAKKLS</sequence>
<dbReference type="GeneID" id="117537200"/>
<evidence type="ECO:0000313" key="5">
    <source>
        <dbReference type="RefSeq" id="XP_034058245.1"/>
    </source>
</evidence>
<dbReference type="SUPFAM" id="SSF53474">
    <property type="entry name" value="alpha/beta-Hydrolases"/>
    <property type="match status" value="1"/>
</dbReference>
<keyword evidence="2" id="KW-0472">Membrane</keyword>
<gene>
    <name evidence="5" type="primary">LOC117537200</name>
</gene>
<keyword evidence="2" id="KW-0812">Transmembrane</keyword>
<evidence type="ECO:0000256" key="1">
    <source>
        <dbReference type="ARBA" id="ARBA00008645"/>
    </source>
</evidence>
<dbReference type="GO" id="GO:0046464">
    <property type="term" value="P:acylglycerol catabolic process"/>
    <property type="evidence" value="ECO:0007669"/>
    <property type="project" value="TreeGrafter"/>
</dbReference>
<organism evidence="4 5">
    <name type="scientific">Gymnodraco acuticeps</name>
    <name type="common">Antarctic dragonfish</name>
    <dbReference type="NCBI Taxonomy" id="8218"/>
    <lineage>
        <taxon>Eukaryota</taxon>
        <taxon>Metazoa</taxon>
        <taxon>Chordata</taxon>
        <taxon>Craniata</taxon>
        <taxon>Vertebrata</taxon>
        <taxon>Euteleostomi</taxon>
        <taxon>Actinopterygii</taxon>
        <taxon>Neopterygii</taxon>
        <taxon>Teleostei</taxon>
        <taxon>Neoteleostei</taxon>
        <taxon>Acanthomorphata</taxon>
        <taxon>Eupercaria</taxon>
        <taxon>Perciformes</taxon>
        <taxon>Notothenioidei</taxon>
        <taxon>Bathydraconidae</taxon>
        <taxon>Gymnodraco</taxon>
    </lineage>
</organism>
<dbReference type="PANTHER" id="PTHR43798:SF32">
    <property type="entry name" value="ABHYDROLASE DOMAIN-CONTAINING 6, ACYLGLYCEROL LIPASE A"/>
    <property type="match status" value="1"/>
</dbReference>
<reference evidence="5" key="1">
    <citation type="submission" date="2025-08" db="UniProtKB">
        <authorList>
            <consortium name="RefSeq"/>
        </authorList>
    </citation>
    <scope>IDENTIFICATION</scope>
</reference>
<dbReference type="Pfam" id="PF00561">
    <property type="entry name" value="Abhydrolase_1"/>
    <property type="match status" value="1"/>
</dbReference>
<dbReference type="InParanoid" id="A0A6P8TKD8"/>
<protein>
    <submittedName>
        <fullName evidence="5">Monoacylglycerol lipase abhd6-A-like</fullName>
    </submittedName>
</protein>
<dbReference type="AlphaFoldDB" id="A0A6P8TKD8"/>
<name>A0A6P8TKD8_GYMAC</name>
<dbReference type="RefSeq" id="XP_034058245.1">
    <property type="nucleotide sequence ID" value="XM_034202354.1"/>
</dbReference>
<dbReference type="GO" id="GO:0047372">
    <property type="term" value="F:monoacylglycerol lipase activity"/>
    <property type="evidence" value="ECO:0007669"/>
    <property type="project" value="TreeGrafter"/>
</dbReference>
<dbReference type="Proteomes" id="UP000515161">
    <property type="component" value="Unplaced"/>
</dbReference>
<dbReference type="InterPro" id="IPR000073">
    <property type="entry name" value="AB_hydrolase_1"/>
</dbReference>
<feature type="domain" description="AB hydrolase-1" evidence="3">
    <location>
        <begin position="122"/>
        <end position="363"/>
    </location>
</feature>
<evidence type="ECO:0000256" key="2">
    <source>
        <dbReference type="SAM" id="Phobius"/>
    </source>
</evidence>